<dbReference type="GO" id="GO:0042910">
    <property type="term" value="F:xenobiotic transmembrane transporter activity"/>
    <property type="evidence" value="ECO:0007669"/>
    <property type="project" value="TreeGrafter"/>
</dbReference>
<keyword evidence="2" id="KW-0813">Transport</keyword>
<dbReference type="EMBL" id="CP038908">
    <property type="protein sequence ID" value="QGO05695.1"/>
    <property type="molecule type" value="Genomic_DNA"/>
</dbReference>
<dbReference type="InterPro" id="IPR001036">
    <property type="entry name" value="Acrflvin-R"/>
</dbReference>
<evidence type="ECO:0000256" key="7">
    <source>
        <dbReference type="ARBA" id="ARBA00023136"/>
    </source>
</evidence>
<keyword evidence="6" id="KW-1133">Transmembrane helix</keyword>
<dbReference type="PANTHER" id="PTHR32063:SF23">
    <property type="entry name" value="HAE1 FAMILY EFFLLUX PUMP PERMEASE COMPONENT"/>
    <property type="match status" value="1"/>
</dbReference>
<proteinExistence type="predicted"/>
<dbReference type="Gene3D" id="3.30.70.1320">
    <property type="entry name" value="Multidrug efflux transporter AcrB pore domain like"/>
    <property type="match status" value="1"/>
</dbReference>
<keyword evidence="5" id="KW-0812">Transmembrane</keyword>
<keyword evidence="7" id="KW-0472">Membrane</keyword>
<dbReference type="Gene3D" id="3.30.2090.10">
    <property type="entry name" value="Multidrug efflux transporter AcrB TolC docking domain, DN and DC subdomains"/>
    <property type="match status" value="2"/>
</dbReference>
<reference evidence="8 9" key="1">
    <citation type="submission" date="2019-04" db="EMBL/GenBank/DDBJ databases">
        <title>Complete genome sequencing of Piscirickettsia salmonis strain Psal-009.</title>
        <authorList>
            <person name="Schober I."/>
            <person name="Bunk B."/>
            <person name="Sproer C."/>
            <person name="Carril G.P."/>
            <person name="Riedel T."/>
            <person name="Flores-Herrera P.A."/>
            <person name="Nourdin-Galindo G."/>
            <person name="Marshall S.H."/>
            <person name="Overmann J."/>
        </authorList>
    </citation>
    <scope>NUCLEOTIDE SEQUENCE [LARGE SCALE GENOMIC DNA]</scope>
    <source>
        <strain evidence="8 9">Psal-009</strain>
    </source>
</reference>
<evidence type="ECO:0000256" key="2">
    <source>
        <dbReference type="ARBA" id="ARBA00022448"/>
    </source>
</evidence>
<keyword evidence="3" id="KW-1003">Cell membrane</keyword>
<protein>
    <submittedName>
        <fullName evidence="8">Efflux pump membrane transporter BepE</fullName>
    </submittedName>
</protein>
<dbReference type="FunFam" id="1.20.1640.10:FF:000001">
    <property type="entry name" value="Efflux pump membrane transporter"/>
    <property type="match status" value="1"/>
</dbReference>
<dbReference type="PANTHER" id="PTHR32063">
    <property type="match status" value="1"/>
</dbReference>
<evidence type="ECO:0000256" key="4">
    <source>
        <dbReference type="ARBA" id="ARBA00022519"/>
    </source>
</evidence>
<dbReference type="AlphaFoldDB" id="A0A9Q5V7R5"/>
<name>A0A9Q5V7R5_PISSA</name>
<dbReference type="RefSeq" id="WP_032126786.1">
    <property type="nucleotide sequence ID" value="NZ_CP012413.1"/>
</dbReference>
<dbReference type="GeneID" id="66740769"/>
<evidence type="ECO:0000256" key="1">
    <source>
        <dbReference type="ARBA" id="ARBA00004429"/>
    </source>
</evidence>
<dbReference type="Gene3D" id="3.30.70.1440">
    <property type="entry name" value="Multidrug efflux transporter AcrB pore domain"/>
    <property type="match status" value="1"/>
</dbReference>
<dbReference type="Proteomes" id="UP000422232">
    <property type="component" value="Chromosome"/>
</dbReference>
<evidence type="ECO:0000313" key="9">
    <source>
        <dbReference type="Proteomes" id="UP000422232"/>
    </source>
</evidence>
<dbReference type="Gene3D" id="3.30.70.1430">
    <property type="entry name" value="Multidrug efflux transporter AcrB pore domain"/>
    <property type="match status" value="2"/>
</dbReference>
<keyword evidence="4" id="KW-0997">Cell inner membrane</keyword>
<dbReference type="InterPro" id="IPR027463">
    <property type="entry name" value="AcrB_DN_DC_subdom"/>
</dbReference>
<dbReference type="PRINTS" id="PR00702">
    <property type="entry name" value="ACRIFLAVINRP"/>
</dbReference>
<accession>A0A9Q5V7R5</accession>
<keyword evidence="9" id="KW-1185">Reference proteome</keyword>
<organism evidence="8 9">
    <name type="scientific">Piscirickettsia salmonis</name>
    <dbReference type="NCBI Taxonomy" id="1238"/>
    <lineage>
        <taxon>Bacteria</taxon>
        <taxon>Pseudomonadati</taxon>
        <taxon>Pseudomonadota</taxon>
        <taxon>Gammaproteobacteria</taxon>
        <taxon>Thiotrichales</taxon>
        <taxon>Piscirickettsiaceae</taxon>
        <taxon>Piscirickettsia</taxon>
    </lineage>
</organism>
<dbReference type="Pfam" id="PF00873">
    <property type="entry name" value="ACR_tran"/>
    <property type="match status" value="1"/>
</dbReference>
<dbReference type="SUPFAM" id="SSF82866">
    <property type="entry name" value="Multidrug efflux transporter AcrB transmembrane domain"/>
    <property type="match status" value="2"/>
</dbReference>
<evidence type="ECO:0000256" key="6">
    <source>
        <dbReference type="ARBA" id="ARBA00022989"/>
    </source>
</evidence>
<dbReference type="GO" id="GO:0005886">
    <property type="term" value="C:plasma membrane"/>
    <property type="evidence" value="ECO:0007669"/>
    <property type="project" value="UniProtKB-SubCell"/>
</dbReference>
<dbReference type="SUPFAM" id="SSF82714">
    <property type="entry name" value="Multidrug efflux transporter AcrB TolC docking domain, DN and DC subdomains"/>
    <property type="match status" value="2"/>
</dbReference>
<sequence>MQFTDLFIRRPVLACVLSLVIFLTGLIAYNKLAVRQYPAVSANVVTISTGYSGASASLVEAFVTTPLEQALQGISGVDYVSSVSSAGNSRITVSLNLNADLYQALIEINNDLTPVLKKLPSGVDTPVIKEGDSNSTPMMIISFSSSKLTPEAINDYLQRVVQPQLANLSGVAQANILGPRVYAMRLWLNPAKMAALGVTTENVSTALAANDLFAQAGSISTNSQVININIESSLNSATQFNNLVIKSQQDQYVRLSDIGYAELGAQTKASSLYVNGKPAVGVGIITKSDANPLMVANTVKNEVAEIQKQLPQGLSVRIARDSSSYIQDSLSEVSHTVMVAIVIVIAVVLLFLGSFRALMIPLVTIPVSLVGTFALMYLLGYSINVLTLLAFVLAIGLVVDDAIVVLENVHRYIEQGFTPFKAALKGAREIRFAIIAMTLTLAAVYAPIGFSTGITGSLFREFAFSLAASVILSGIVALTLSPMMCARMMKAHHQPAGWQLKIEACLTKLRDYYSLLLNKVFNNKVNVLIIAGTVIVCGGIYIIPLVKNSTLAPKEDQNTVIGIVQGSMAASVVNTEAYTARLRELASNVSGVENVTVINGAGGDQSHAMLMVQLASKSQRSLSAGHIAGQLNKAAARIPGAKAMFVLPPSLPTSHDNYDIEFVIKTNGDYAELETHVNKILQAIHQNAGFGRVMTDLQFNKPEYNVTIQRDMATRLGVSVSGIASVLTNALAEPQSSEFVNNGLSYYVIPQVIASGQASITGLNQLYVTAESGAKIPLRDLIKVTMTVNPSSLNHFQSQRSVTIQATLSHRYSTEQALNFLEVIAKKDLTAQMSYATSGNTRQYLEESSSVYFIFIAALLFIYLSLSAQFESFIDPLIILMSVPFSIAGALGTLFLIGGSLNIYTEIGLVTLIGLIAKHGILIVEFANQSQKSGESLLVAIKQSARVRFRPILMTTAAMVLGAVPLVFASGAGSEARYQLGWVIVGGMMIGTMMTLLVLPLMYYLVNTAKMAFKDKGKFRLNLLER</sequence>
<dbReference type="Gene3D" id="1.20.1640.10">
    <property type="entry name" value="Multidrug efflux transporter AcrB transmembrane domain"/>
    <property type="match status" value="2"/>
</dbReference>
<evidence type="ECO:0000313" key="8">
    <source>
        <dbReference type="EMBL" id="QGO05695.1"/>
    </source>
</evidence>
<evidence type="ECO:0000256" key="3">
    <source>
        <dbReference type="ARBA" id="ARBA00022475"/>
    </source>
</evidence>
<comment type="subcellular location">
    <subcellularLocation>
        <location evidence="1">Cell inner membrane</location>
        <topology evidence="1">Multi-pass membrane protein</topology>
    </subcellularLocation>
</comment>
<dbReference type="SUPFAM" id="SSF82693">
    <property type="entry name" value="Multidrug efflux transporter AcrB pore domain, PN1, PN2, PC1 and PC2 subdomains"/>
    <property type="match status" value="3"/>
</dbReference>
<gene>
    <name evidence="8" type="primary">bepE_3</name>
    <name evidence="8" type="ORF">Psal009_01588</name>
</gene>
<evidence type="ECO:0000256" key="5">
    <source>
        <dbReference type="ARBA" id="ARBA00022692"/>
    </source>
</evidence>